<dbReference type="AlphaFoldDB" id="A0A1P8WNS3"/>
<dbReference type="PANTHER" id="PTHR43737:SF1">
    <property type="entry name" value="DUF1501 DOMAIN-CONTAINING PROTEIN"/>
    <property type="match status" value="1"/>
</dbReference>
<dbReference type="InterPro" id="IPR006311">
    <property type="entry name" value="TAT_signal"/>
</dbReference>
<protein>
    <recommendedName>
        <fullName evidence="3">DUF1501 domain-containing protein</fullName>
    </recommendedName>
</protein>
<dbReference type="STRING" id="1891926.Fuma_05375"/>
<keyword evidence="2" id="KW-1185">Reference proteome</keyword>
<dbReference type="InterPro" id="IPR010869">
    <property type="entry name" value="DUF1501"/>
</dbReference>
<dbReference type="KEGG" id="fmr:Fuma_05375"/>
<evidence type="ECO:0000313" key="1">
    <source>
        <dbReference type="EMBL" id="APZ95714.1"/>
    </source>
</evidence>
<dbReference type="OrthoDB" id="127333at2"/>
<evidence type="ECO:0008006" key="3">
    <source>
        <dbReference type="Google" id="ProtNLM"/>
    </source>
</evidence>
<dbReference type="InterPro" id="IPR017850">
    <property type="entry name" value="Alkaline_phosphatase_core_sf"/>
</dbReference>
<dbReference type="SUPFAM" id="SSF53649">
    <property type="entry name" value="Alkaline phosphatase-like"/>
    <property type="match status" value="1"/>
</dbReference>
<name>A0A1P8WNS3_9PLAN</name>
<dbReference type="PANTHER" id="PTHR43737">
    <property type="entry name" value="BLL7424 PROTEIN"/>
    <property type="match status" value="1"/>
</dbReference>
<organism evidence="1 2">
    <name type="scientific">Fuerstiella marisgermanici</name>
    <dbReference type="NCBI Taxonomy" id="1891926"/>
    <lineage>
        <taxon>Bacteria</taxon>
        <taxon>Pseudomonadati</taxon>
        <taxon>Planctomycetota</taxon>
        <taxon>Planctomycetia</taxon>
        <taxon>Planctomycetales</taxon>
        <taxon>Planctomycetaceae</taxon>
        <taxon>Fuerstiella</taxon>
    </lineage>
</organism>
<accession>A0A1P8WNS3</accession>
<sequence length="468" mass="50842">MNINRRTMLHESALGFGSLALTSMMLEDSEAADHAQVLNAAAHHAPTAKSVIFLFMSGGPGQTDSFDPKPVLDQLDGQRVPDSIVATIPNIPRSGADSKLFASPFSFRQYGESGIPVSSLFPHTAQMVDELCVVRSMNHRVPVHGPGECIALTGTGVGDRPSIGAWTSYGLGSQTRNLPGFVVFLSNTNGPAPQLPGWGAGFLPARYQGTLVDGNRGVPYTDMPGGYTEANRRQQLDFINKMNRRHIERIGPDSELEARIASYELGYRMQASAPEVFDLAVESDHTRAMYGLDEKITTEFGTHCLLARRLVERGVRCIQLRNGGWDAHSGLQTNHIRCSARTDKPIAGLLRDLKQRGLLETTLVVWGGEFGRTPTIEGARTGRSRGRDHSPAGYTMWLAGGGIKGGQIIGATDELGFVPTERPLAPADMHATLLHAMGIDQHKLMWNHNNRDEIPTVFGGEVIQEAFA</sequence>
<dbReference type="PROSITE" id="PS51318">
    <property type="entry name" value="TAT"/>
    <property type="match status" value="1"/>
</dbReference>
<dbReference type="EMBL" id="CP017641">
    <property type="protein sequence ID" value="APZ95714.1"/>
    <property type="molecule type" value="Genomic_DNA"/>
</dbReference>
<proteinExistence type="predicted"/>
<dbReference type="Proteomes" id="UP000187735">
    <property type="component" value="Chromosome"/>
</dbReference>
<dbReference type="Pfam" id="PF07394">
    <property type="entry name" value="DUF1501"/>
    <property type="match status" value="1"/>
</dbReference>
<gene>
    <name evidence="1" type="ORF">Fuma_05375</name>
</gene>
<dbReference type="RefSeq" id="WP_077026835.1">
    <property type="nucleotide sequence ID" value="NZ_CP017641.1"/>
</dbReference>
<reference evidence="1 2" key="1">
    <citation type="journal article" date="2016" name="Front. Microbiol.">
        <title>Fuerstia marisgermanicae gen. nov., sp. nov., an Unusual Member of the Phylum Planctomycetes from the German Wadden Sea.</title>
        <authorList>
            <person name="Kohn T."/>
            <person name="Heuer A."/>
            <person name="Jogler M."/>
            <person name="Vollmers J."/>
            <person name="Boedeker C."/>
            <person name="Bunk B."/>
            <person name="Rast P."/>
            <person name="Borchert D."/>
            <person name="Glockner I."/>
            <person name="Freese H.M."/>
            <person name="Klenk H.P."/>
            <person name="Overmann J."/>
            <person name="Kaster A.K."/>
            <person name="Rohde M."/>
            <person name="Wiegand S."/>
            <person name="Jogler C."/>
        </authorList>
    </citation>
    <scope>NUCLEOTIDE SEQUENCE [LARGE SCALE GENOMIC DNA]</scope>
    <source>
        <strain evidence="1 2">NH11</strain>
    </source>
</reference>
<evidence type="ECO:0000313" key="2">
    <source>
        <dbReference type="Proteomes" id="UP000187735"/>
    </source>
</evidence>